<reference evidence="2 3" key="1">
    <citation type="submission" date="2024-09" db="EMBL/GenBank/DDBJ databases">
        <authorList>
            <person name="Sun Q."/>
            <person name="Mori K."/>
        </authorList>
    </citation>
    <scope>NUCLEOTIDE SEQUENCE [LARGE SCALE GENOMIC DNA]</scope>
    <source>
        <strain evidence="2 3">CCM 7765</strain>
    </source>
</reference>
<feature type="transmembrane region" description="Helical" evidence="1">
    <location>
        <begin position="6"/>
        <end position="28"/>
    </location>
</feature>
<protein>
    <submittedName>
        <fullName evidence="2">DUF6122 family protein</fullName>
    </submittedName>
</protein>
<dbReference type="Proteomes" id="UP001589774">
    <property type="component" value="Unassembled WGS sequence"/>
</dbReference>
<feature type="transmembrane region" description="Helical" evidence="1">
    <location>
        <begin position="72"/>
        <end position="95"/>
    </location>
</feature>
<keyword evidence="3" id="KW-1185">Reference proteome</keyword>
<evidence type="ECO:0000256" key="1">
    <source>
        <dbReference type="SAM" id="Phobius"/>
    </source>
</evidence>
<sequence>MITLNVLQTLVHYSLHFLFPGLLARLFFKKEWKKAWAIMVATMLVDLDHLLSKPIFDANRCSIGYHPLHTNYAIAFYMMLLFFPRTRIVAVGLLFHMLTDYQDCIWTEFLSR</sequence>
<gene>
    <name evidence="2" type="ORF">ACFFI0_09015</name>
</gene>
<evidence type="ECO:0000313" key="3">
    <source>
        <dbReference type="Proteomes" id="UP001589774"/>
    </source>
</evidence>
<keyword evidence="1" id="KW-1133">Transmembrane helix</keyword>
<evidence type="ECO:0000313" key="2">
    <source>
        <dbReference type="EMBL" id="MFC0318449.1"/>
    </source>
</evidence>
<keyword evidence="1" id="KW-0812">Transmembrane</keyword>
<dbReference type="EMBL" id="JBHLWO010000002">
    <property type="protein sequence ID" value="MFC0318449.1"/>
    <property type="molecule type" value="Genomic_DNA"/>
</dbReference>
<dbReference type="RefSeq" id="WP_013665998.1">
    <property type="nucleotide sequence ID" value="NZ_JBHLWO010000002.1"/>
</dbReference>
<organism evidence="2 3">
    <name type="scientific">Olivibacter oleidegradans</name>
    <dbReference type="NCBI Taxonomy" id="760123"/>
    <lineage>
        <taxon>Bacteria</taxon>
        <taxon>Pseudomonadati</taxon>
        <taxon>Bacteroidota</taxon>
        <taxon>Sphingobacteriia</taxon>
        <taxon>Sphingobacteriales</taxon>
        <taxon>Sphingobacteriaceae</taxon>
        <taxon>Olivibacter</taxon>
    </lineage>
</organism>
<accession>A0ABV6HIN0</accession>
<dbReference type="InterPro" id="IPR046125">
    <property type="entry name" value="DUF6122"/>
</dbReference>
<keyword evidence="1" id="KW-0472">Membrane</keyword>
<proteinExistence type="predicted"/>
<dbReference type="Pfam" id="PF19617">
    <property type="entry name" value="DUF6122"/>
    <property type="match status" value="1"/>
</dbReference>
<name>A0ABV6HIN0_9SPHI</name>
<comment type="caution">
    <text evidence="2">The sequence shown here is derived from an EMBL/GenBank/DDBJ whole genome shotgun (WGS) entry which is preliminary data.</text>
</comment>